<gene>
    <name evidence="1" type="ordered locus">REQ_21840</name>
</gene>
<dbReference type="SUPFAM" id="SSF53335">
    <property type="entry name" value="S-adenosyl-L-methionine-dependent methyltransferases"/>
    <property type="match status" value="1"/>
</dbReference>
<dbReference type="GeneID" id="57577874"/>
<dbReference type="EMBL" id="FN563149">
    <property type="protein sequence ID" value="CBH48237.1"/>
    <property type="molecule type" value="Genomic_DNA"/>
</dbReference>
<dbReference type="KEGG" id="req:REQ_21840"/>
<dbReference type="GO" id="GO:0008757">
    <property type="term" value="F:S-adenosylmethionine-dependent methyltransferase activity"/>
    <property type="evidence" value="ECO:0007669"/>
    <property type="project" value="InterPro"/>
</dbReference>
<dbReference type="InterPro" id="IPR029063">
    <property type="entry name" value="SAM-dependent_MTases_sf"/>
</dbReference>
<reference evidence="1" key="1">
    <citation type="journal article" date="2010" name="PLoS Genet.">
        <title>The genome of a pathogenic rhodococcus: cooptive virulence underpinned by key gene acquisitions.</title>
        <authorList>
            <person name="Letek M."/>
            <person name="Gonzalez P."/>
            <person name="Macarthur I."/>
            <person name="Rodriguez H."/>
            <person name="Freeman T.C."/>
            <person name="Valero-Rello A."/>
            <person name="Blanco M."/>
            <person name="Buckley T."/>
            <person name="Cherevach I."/>
            <person name="Fahey R."/>
            <person name="Hapeshi A."/>
            <person name="Holdstock J."/>
            <person name="Leadon D."/>
            <person name="Navas J."/>
            <person name="Ocampo A."/>
            <person name="Quail M.A."/>
            <person name="Sanders M."/>
            <person name="Scortti M.M."/>
            <person name="Prescott J.F."/>
            <person name="Fogarty U."/>
            <person name="Meijer W.G."/>
            <person name="Parkhill J."/>
            <person name="Bentley S.D."/>
            <person name="Vazquez-Boland J.A."/>
        </authorList>
    </citation>
    <scope>NUCLEOTIDE SEQUENCE [LARGE SCALE GENOMIC DNA]</scope>
    <source>
        <strain evidence="1 2">103S</strain>
    </source>
</reference>
<keyword evidence="1" id="KW-0489">Methyltransferase</keyword>
<accession>A0A3S5Y6S0</accession>
<dbReference type="InterPro" id="IPR008715">
    <property type="entry name" value="SAM-MeTfrase_NodS-like"/>
</dbReference>
<dbReference type="Gene3D" id="3.40.50.150">
    <property type="entry name" value="Vaccinia Virus protein VP39"/>
    <property type="match status" value="1"/>
</dbReference>
<evidence type="ECO:0000313" key="2">
    <source>
        <dbReference type="Proteomes" id="UP000006892"/>
    </source>
</evidence>
<keyword evidence="1" id="KW-0808">Transferase</keyword>
<organism evidence="1">
    <name type="scientific">Rhodococcus hoagii (strain 103S)</name>
    <name type="common">Rhodococcus equi</name>
    <dbReference type="NCBI Taxonomy" id="685727"/>
    <lineage>
        <taxon>Bacteria</taxon>
        <taxon>Bacillati</taxon>
        <taxon>Actinomycetota</taxon>
        <taxon>Actinomycetes</taxon>
        <taxon>Mycobacteriales</taxon>
        <taxon>Nocardiaceae</taxon>
        <taxon>Prescottella</taxon>
    </lineage>
</organism>
<evidence type="ECO:0000313" key="1">
    <source>
        <dbReference type="EMBL" id="CBH48237.1"/>
    </source>
</evidence>
<dbReference type="Proteomes" id="UP001154400">
    <property type="component" value="Chromosome"/>
</dbReference>
<dbReference type="GO" id="GO:0032259">
    <property type="term" value="P:methylation"/>
    <property type="evidence" value="ECO:0007669"/>
    <property type="project" value="UniProtKB-KW"/>
</dbReference>
<sequence>MNRLSDDYFADMYSQSPDPWEFDERWYEERKRALTAAVLPRRRFRSAFEPGCSIGNLTEVLAGRCDHVLATDVVDDVLARARVRLAGAAVTFRRWALGDPWPAGSFDLVVLSEVAYYLSPEALHRTLDELDDHLTDDGVIVAVHWRHPVPDYPQTGDAVHDALAARPGLVRTARYADPDVLIETFEPASADPASVAAREGLVG</sequence>
<dbReference type="RefSeq" id="WP_013415928.1">
    <property type="nucleotide sequence ID" value="NC_014659.1"/>
</dbReference>
<protein>
    <submittedName>
        <fullName evidence="1">SAM dependent methyltransferase</fullName>
    </submittedName>
</protein>
<proteinExistence type="predicted"/>
<dbReference type="AlphaFoldDB" id="A0A3S5Y6S0"/>
<dbReference type="Pfam" id="PF05401">
    <property type="entry name" value="NodS"/>
    <property type="match status" value="1"/>
</dbReference>
<name>A0A3S5Y6S0_RHOH1</name>
<dbReference type="CDD" id="cd02440">
    <property type="entry name" value="AdoMet_MTases"/>
    <property type="match status" value="1"/>
</dbReference>
<dbReference type="GO" id="GO:0009312">
    <property type="term" value="P:oligosaccharide biosynthetic process"/>
    <property type="evidence" value="ECO:0007669"/>
    <property type="project" value="InterPro"/>
</dbReference>